<dbReference type="EMBL" id="UYWX01005581">
    <property type="protein sequence ID" value="VDM25816.1"/>
    <property type="molecule type" value="Genomic_DNA"/>
</dbReference>
<reference evidence="2 3" key="2">
    <citation type="submission" date="2018-11" db="EMBL/GenBank/DDBJ databases">
        <authorList>
            <consortium name="Pathogen Informatics"/>
        </authorList>
    </citation>
    <scope>NUCLEOTIDE SEQUENCE [LARGE SCALE GENOMIC DNA]</scope>
</reference>
<evidence type="ECO:0000313" key="3">
    <source>
        <dbReference type="Proteomes" id="UP000274429"/>
    </source>
</evidence>
<name>A0A0R3WVV8_HYDTA</name>
<dbReference type="AlphaFoldDB" id="A0A0R3WVV8"/>
<proteinExistence type="predicted"/>
<feature type="transmembrane region" description="Helical" evidence="1">
    <location>
        <begin position="67"/>
        <end position="87"/>
    </location>
</feature>
<organism evidence="4">
    <name type="scientific">Hydatigena taeniaeformis</name>
    <name type="common">Feline tapeworm</name>
    <name type="synonym">Taenia taeniaeformis</name>
    <dbReference type="NCBI Taxonomy" id="6205"/>
    <lineage>
        <taxon>Eukaryota</taxon>
        <taxon>Metazoa</taxon>
        <taxon>Spiralia</taxon>
        <taxon>Lophotrochozoa</taxon>
        <taxon>Platyhelminthes</taxon>
        <taxon>Cestoda</taxon>
        <taxon>Eucestoda</taxon>
        <taxon>Cyclophyllidea</taxon>
        <taxon>Taeniidae</taxon>
        <taxon>Hydatigera</taxon>
    </lineage>
</organism>
<accession>A0A0R3WVV8</accession>
<evidence type="ECO:0000256" key="1">
    <source>
        <dbReference type="SAM" id="Phobius"/>
    </source>
</evidence>
<dbReference type="OrthoDB" id="6272955at2759"/>
<dbReference type="Proteomes" id="UP000274429">
    <property type="component" value="Unassembled WGS sequence"/>
</dbReference>
<gene>
    <name evidence="2" type="ORF">TTAC_LOCUS4884</name>
</gene>
<reference evidence="4" key="1">
    <citation type="submission" date="2017-02" db="UniProtKB">
        <authorList>
            <consortium name="WormBaseParasite"/>
        </authorList>
    </citation>
    <scope>IDENTIFICATION</scope>
</reference>
<protein>
    <submittedName>
        <fullName evidence="4">G_PROTEIN_RECEP_F1_2 domain-containing protein</fullName>
    </submittedName>
</protein>
<keyword evidence="3" id="KW-1185">Reference proteome</keyword>
<feature type="transmembrane region" description="Helical" evidence="1">
    <location>
        <begin position="193"/>
        <end position="212"/>
    </location>
</feature>
<feature type="transmembrane region" description="Helical" evidence="1">
    <location>
        <begin position="118"/>
        <end position="139"/>
    </location>
</feature>
<feature type="transmembrane region" description="Helical" evidence="1">
    <location>
        <begin position="160"/>
        <end position="181"/>
    </location>
</feature>
<evidence type="ECO:0000313" key="2">
    <source>
        <dbReference type="EMBL" id="VDM25816.1"/>
    </source>
</evidence>
<dbReference type="WBParaSite" id="TTAC_0000489801-mRNA-1">
    <property type="protein sequence ID" value="TTAC_0000489801-mRNA-1"/>
    <property type="gene ID" value="TTAC_0000489801"/>
</dbReference>
<sequence>MQNCIQIVQSAQLNVGITTAAQFFAWTRPFTLAVQFLRNWTYACAAGTECYLCTGKISHKILEWLNIAFYAQMITILLFGGLFYYLLVKWFPCQVISCAGDFDDLPVFFIVTDGPVNFAKVITVLTVAHLLPALLLVVIKMVTTHHVLALPASGRSLDARWSFVSTLIHSAVTVWGLAVALSVGEMASPWTLVWAWTIIAALADAVTVVLLVSSAMSEAALAHAKHAQPIHRERSNTDIRSVLYTYLCSSLCEHCLQIKRLFISKLFRQ</sequence>
<keyword evidence="1" id="KW-1133">Transmembrane helix</keyword>
<keyword evidence="1" id="KW-0812">Transmembrane</keyword>
<keyword evidence="1" id="KW-0472">Membrane</keyword>
<evidence type="ECO:0000313" key="4">
    <source>
        <dbReference type="WBParaSite" id="TTAC_0000489801-mRNA-1"/>
    </source>
</evidence>